<dbReference type="RefSeq" id="YP_009598931.1">
    <property type="nucleotide sequence ID" value="NC_041911.1"/>
</dbReference>
<keyword evidence="3" id="KW-1185">Reference proteome</keyword>
<organism evidence="2 3">
    <name type="scientific">Ralstonia phage RP12</name>
    <dbReference type="NCBI Taxonomy" id="1923889"/>
    <lineage>
        <taxon>Viruses</taxon>
        <taxon>Duplodnaviria</taxon>
        <taxon>Heunggongvirae</taxon>
        <taxon>Uroviricota</taxon>
        <taxon>Caudoviricetes</taxon>
        <taxon>Chimalliviridae</taxon>
        <taxon>Ripduovirus</taxon>
        <taxon>Ripduovirus RP12</taxon>
    </lineage>
</organism>
<proteinExistence type="predicted"/>
<dbReference type="EMBL" id="AP017924">
    <property type="protein sequence ID" value="BAW19212.1"/>
    <property type="molecule type" value="Genomic_DNA"/>
</dbReference>
<sequence>MKRNPFIVAALEELQQEQAATGGENGGGEAGAQSTDGVTAAGVTEQQQQAAQAAGEVTEVNMDSSTDAVAELMEQNTQLATENAELQNECFDNDADVIESASDSVQEDLNEAVAAGAALEELAHLAELTVKSGQANRASVAGLAFGLEQITDRIGVKSLLPALEAEGGEPEEQAASIGEKAKTLAANIGKKLVEGIKRIIQAVMSFFRNLFTNTGKVAEKAKELRASLSQIDDSKEITDQGFIKSLRIPEGNDSVAEYYYNFHVFAQNALNFFDADFSKLMEDMFEELRDTKQVSAPWDRVILPVVKAAQEDLFPFEPRSGSIDGAPKGNDIDVWATPQLVGGVQLYMAWRQNPSDAKEIMLKIGRASDPKLRAPESIPVLSAKDADKLLQSVERWMSEFRSVQKSLSRLERLGQGVTERHWSGQWSTTYNHVFLSMFSGLAANTLPHVLNLCMMNAKRINAYVEKSIAVSKAVDKAEK</sequence>
<dbReference type="Pfam" id="PF12699">
    <property type="entry name" value="phiKZ_IP"/>
    <property type="match status" value="1"/>
</dbReference>
<dbReference type="GeneID" id="40074633"/>
<evidence type="ECO:0000256" key="1">
    <source>
        <dbReference type="SAM" id="MobiDB-lite"/>
    </source>
</evidence>
<feature type="compositionally biased region" description="Low complexity" evidence="1">
    <location>
        <begin position="38"/>
        <end position="59"/>
    </location>
</feature>
<dbReference type="KEGG" id="vg:40074633"/>
<evidence type="ECO:0000313" key="2">
    <source>
        <dbReference type="EMBL" id="BAW19212.1"/>
    </source>
</evidence>
<protein>
    <submittedName>
        <fullName evidence="2">Uncharacterized protein</fullName>
    </submittedName>
</protein>
<accession>A0A1L7N155</accession>
<feature type="region of interest" description="Disordered" evidence="1">
    <location>
        <begin position="19"/>
        <end position="59"/>
    </location>
</feature>
<evidence type="ECO:0000313" key="3">
    <source>
        <dbReference type="Proteomes" id="UP000222831"/>
    </source>
</evidence>
<dbReference type="Proteomes" id="UP000222831">
    <property type="component" value="Segment"/>
</dbReference>
<dbReference type="InterPro" id="IPR024413">
    <property type="entry name" value="Phage_phiKZ_Orf92_int-head"/>
</dbReference>
<reference evidence="2 3" key="1">
    <citation type="submission" date="2016-12" db="EMBL/GenBank/DDBJ databases">
        <title>Characterization of two jumbo phages RP12 and RP31 infecting the phytopathogen Ralstonia solanacearum.</title>
        <authorList>
            <person name="Kawasaki T."/>
            <person name="Yoshikawa G."/>
            <person name="Ogata H."/>
            <person name="Yamada T."/>
        </authorList>
    </citation>
    <scope>NUCLEOTIDE SEQUENCE [LARGE SCALE GENOMIC DNA]</scope>
    <source>
        <strain evidence="2 3">RP12</strain>
    </source>
</reference>
<name>A0A1L7N155_9CAUD</name>